<comment type="catalytic activity">
    <reaction evidence="1 5">
        <text>Cleavage of hydrophobic, N-terminal signal or leader sequences from secreted and periplasmic proteins.</text>
        <dbReference type="EC" id="3.4.21.89"/>
    </reaction>
</comment>
<evidence type="ECO:0000256" key="1">
    <source>
        <dbReference type="ARBA" id="ARBA00000677"/>
    </source>
</evidence>
<evidence type="ECO:0000256" key="3">
    <source>
        <dbReference type="ARBA" id="ARBA00013208"/>
    </source>
</evidence>
<dbReference type="InterPro" id="IPR019757">
    <property type="entry name" value="Pept_S26A_signal_pept_1_Lys-AS"/>
</dbReference>
<gene>
    <name evidence="7" type="ORF">A2128_00235</name>
</gene>
<dbReference type="PROSITE" id="PS00760">
    <property type="entry name" value="SPASE_I_2"/>
    <property type="match status" value="1"/>
</dbReference>
<dbReference type="GO" id="GO:0009003">
    <property type="term" value="F:signal peptidase activity"/>
    <property type="evidence" value="ECO:0007669"/>
    <property type="project" value="UniProtKB-EC"/>
</dbReference>
<dbReference type="InterPro" id="IPR036286">
    <property type="entry name" value="LexA/Signal_pep-like_sf"/>
</dbReference>
<accession>A0A1G2C8H3</accession>
<dbReference type="InterPro" id="IPR019758">
    <property type="entry name" value="Pept_S26A_signal_pept_1_CS"/>
</dbReference>
<dbReference type="Proteomes" id="UP000176349">
    <property type="component" value="Unassembled WGS sequence"/>
</dbReference>
<name>A0A1G2C8H3_9BACT</name>
<dbReference type="PANTHER" id="PTHR43390:SF1">
    <property type="entry name" value="CHLOROPLAST PROCESSING PEPTIDASE"/>
    <property type="match status" value="1"/>
</dbReference>
<evidence type="ECO:0000313" key="7">
    <source>
        <dbReference type="EMBL" id="OGY97698.1"/>
    </source>
</evidence>
<dbReference type="NCBIfam" id="TIGR02227">
    <property type="entry name" value="sigpep_I_bact"/>
    <property type="match status" value="1"/>
</dbReference>
<evidence type="ECO:0000313" key="8">
    <source>
        <dbReference type="Proteomes" id="UP000176349"/>
    </source>
</evidence>
<dbReference type="PROSITE" id="PS00761">
    <property type="entry name" value="SPASE_I_3"/>
    <property type="match status" value="1"/>
</dbReference>
<evidence type="ECO:0000256" key="4">
    <source>
        <dbReference type="ARBA" id="ARBA00022801"/>
    </source>
</evidence>
<dbReference type="GO" id="GO:0016020">
    <property type="term" value="C:membrane"/>
    <property type="evidence" value="ECO:0007669"/>
    <property type="project" value="UniProtKB-SubCell"/>
</dbReference>
<reference evidence="7 8" key="1">
    <citation type="journal article" date="2016" name="Nat. Commun.">
        <title>Thousands of microbial genomes shed light on interconnected biogeochemical processes in an aquifer system.</title>
        <authorList>
            <person name="Anantharaman K."/>
            <person name="Brown C.T."/>
            <person name="Hug L.A."/>
            <person name="Sharon I."/>
            <person name="Castelle C.J."/>
            <person name="Probst A.J."/>
            <person name="Thomas B.C."/>
            <person name="Singh A."/>
            <person name="Wilkins M.J."/>
            <person name="Karaoz U."/>
            <person name="Brodie E.L."/>
            <person name="Williams K.H."/>
            <person name="Hubbard S.S."/>
            <person name="Banfield J.F."/>
        </authorList>
    </citation>
    <scope>NUCLEOTIDE SEQUENCE [LARGE SCALE GENOMIC DNA]</scope>
</reference>
<comment type="subcellular location">
    <subcellularLocation>
        <location evidence="5">Membrane</location>
        <topology evidence="5">Single-pass type II membrane protein</topology>
    </subcellularLocation>
</comment>
<dbReference type="PANTHER" id="PTHR43390">
    <property type="entry name" value="SIGNAL PEPTIDASE I"/>
    <property type="match status" value="1"/>
</dbReference>
<dbReference type="EMBL" id="MHKV01000002">
    <property type="protein sequence ID" value="OGY97698.1"/>
    <property type="molecule type" value="Genomic_DNA"/>
</dbReference>
<feature type="domain" description="Peptidase S26" evidence="6">
    <location>
        <begin position="2"/>
        <end position="125"/>
    </location>
</feature>
<sequence length="138" mass="15863">SHGDYLLVDELSYYFRKPERGEVVVFKYPGDESVYYIKRIIGLPGEEVRVREGAVRVVNAEHPEGVKLAESYLPQDLKTPRTADITLGEDQYFVMGDNRLQSFDSRDWGPVKRGEVIGIARLRLWPLAKVMAFERPAY</sequence>
<keyword evidence="5" id="KW-0645">Protease</keyword>
<dbReference type="Pfam" id="PF10502">
    <property type="entry name" value="Peptidase_S26"/>
    <property type="match status" value="1"/>
</dbReference>
<dbReference type="InterPro" id="IPR000223">
    <property type="entry name" value="Pept_S26A_signal_pept_1"/>
</dbReference>
<dbReference type="CDD" id="cd06530">
    <property type="entry name" value="S26_SPase_I"/>
    <property type="match status" value="1"/>
</dbReference>
<dbReference type="EC" id="3.4.21.89" evidence="3 5"/>
<dbReference type="PRINTS" id="PR00727">
    <property type="entry name" value="LEADERPTASE"/>
</dbReference>
<dbReference type="InterPro" id="IPR019533">
    <property type="entry name" value="Peptidase_S26"/>
</dbReference>
<dbReference type="Gene3D" id="2.10.109.10">
    <property type="entry name" value="Umud Fragment, subunit A"/>
    <property type="match status" value="1"/>
</dbReference>
<dbReference type="GO" id="GO:0006465">
    <property type="term" value="P:signal peptide processing"/>
    <property type="evidence" value="ECO:0007669"/>
    <property type="project" value="InterPro"/>
</dbReference>
<evidence type="ECO:0000256" key="2">
    <source>
        <dbReference type="ARBA" id="ARBA00009370"/>
    </source>
</evidence>
<evidence type="ECO:0000259" key="6">
    <source>
        <dbReference type="Pfam" id="PF10502"/>
    </source>
</evidence>
<comment type="caution">
    <text evidence="7">The sequence shown here is derived from an EMBL/GenBank/DDBJ whole genome shotgun (WGS) entry which is preliminary data.</text>
</comment>
<dbReference type="GO" id="GO:0004252">
    <property type="term" value="F:serine-type endopeptidase activity"/>
    <property type="evidence" value="ECO:0007669"/>
    <property type="project" value="InterPro"/>
</dbReference>
<comment type="similarity">
    <text evidence="2 5">Belongs to the peptidase S26 family.</text>
</comment>
<organism evidence="7 8">
    <name type="scientific">Candidatus Liptonbacteria bacterium GWC1_60_9</name>
    <dbReference type="NCBI Taxonomy" id="1798645"/>
    <lineage>
        <taxon>Bacteria</taxon>
        <taxon>Candidatus Liptoniibacteriota</taxon>
    </lineage>
</organism>
<protein>
    <recommendedName>
        <fullName evidence="3 5">Signal peptidase I</fullName>
        <ecNumber evidence="3 5">3.4.21.89</ecNumber>
    </recommendedName>
</protein>
<feature type="non-terminal residue" evidence="7">
    <location>
        <position position="1"/>
    </location>
</feature>
<evidence type="ECO:0000256" key="5">
    <source>
        <dbReference type="RuleBase" id="RU362042"/>
    </source>
</evidence>
<proteinExistence type="inferred from homology"/>
<dbReference type="AlphaFoldDB" id="A0A1G2C8H3"/>
<keyword evidence="4 5" id="KW-0378">Hydrolase</keyword>
<dbReference type="SUPFAM" id="SSF51306">
    <property type="entry name" value="LexA/Signal peptidase"/>
    <property type="match status" value="1"/>
</dbReference>